<organism evidence="2 3">
    <name type="scientific">Brachyspira hampsonii</name>
    <dbReference type="NCBI Taxonomy" id="1287055"/>
    <lineage>
        <taxon>Bacteria</taxon>
        <taxon>Pseudomonadati</taxon>
        <taxon>Spirochaetota</taxon>
        <taxon>Spirochaetia</taxon>
        <taxon>Brachyspirales</taxon>
        <taxon>Brachyspiraceae</taxon>
        <taxon>Brachyspira</taxon>
    </lineage>
</organism>
<name>A0AAC9TVU0_9SPIR</name>
<evidence type="ECO:0000313" key="3">
    <source>
        <dbReference type="Proteomes" id="UP000264880"/>
    </source>
</evidence>
<protein>
    <submittedName>
        <fullName evidence="2">Cell surface protein</fullName>
    </submittedName>
</protein>
<feature type="signal peptide" evidence="1">
    <location>
        <begin position="1"/>
        <end position="26"/>
    </location>
</feature>
<gene>
    <name evidence="2" type="ORF">BHAMNSH16_06700</name>
</gene>
<dbReference type="Pfam" id="PF05540">
    <property type="entry name" value="Serpulina_VSP"/>
    <property type="match status" value="1"/>
</dbReference>
<feature type="chain" id="PRO_5042063109" evidence="1">
    <location>
        <begin position="27"/>
        <end position="388"/>
    </location>
</feature>
<dbReference type="RefSeq" id="WP_069731975.1">
    <property type="nucleotide sequence ID" value="NZ_LZOF01000043.1"/>
</dbReference>
<keyword evidence="1" id="KW-0732">Signal</keyword>
<dbReference type="Proteomes" id="UP000264880">
    <property type="component" value="Chromosome"/>
</dbReference>
<evidence type="ECO:0000313" key="2">
    <source>
        <dbReference type="EMBL" id="ASJ21351.1"/>
    </source>
</evidence>
<proteinExistence type="predicted"/>
<dbReference type="EMBL" id="CP019914">
    <property type="protein sequence ID" value="ASJ21351.1"/>
    <property type="molecule type" value="Genomic_DNA"/>
</dbReference>
<reference evidence="2 3" key="1">
    <citation type="submission" date="2017-02" db="EMBL/GenBank/DDBJ databases">
        <title>Complete genome sequence of Brachyspira hampsonii genomovar I strain NSH-16 (ATCC BAA-2463).</title>
        <authorList>
            <person name="Mirajkar N.S."/>
            <person name="Gebhart C.J."/>
        </authorList>
    </citation>
    <scope>NUCLEOTIDE SEQUENCE [LARGE SCALE GENOMIC DNA]</scope>
    <source>
        <strain evidence="2 3">NSH-16</strain>
    </source>
</reference>
<sequence>MVQKVSKKIKFLIAVTGSLLITSVTAFGMYGADGNDWINFLTHGNQFRARMEQLGFTLGNGTIKGTLGVKADGGWMGSILTGDDKDIQLNATVSAGIGYTSDMLGIGLGYNFTYIDKYLQVHTPTLVFNTLNNNLRLAIPIQVAVTDNAYGFGKGNTKFTGIGFNQIELRYYTGIDAFNFIRLDFSYKNGTWEQTSLGKGSIETFGMQLRLYFLNTQVGNVTVNPYIRIDYHQVLKGDYTLSQNGFSRDYLTIGDMYKNEGLYALGENETQSDIYDVSPFYLSIKPVLSLAASSDVVSVYFEPAIGYAVTSEKRKDVAQQTSHALTWAAYGELYITPVKDLEWYFELDVNGNVNGSTTVANVNLPPVLFETTTGITWYLPSLDGNTAQ</sequence>
<dbReference type="InterPro" id="IPR008838">
    <property type="entry name" value="Variable_surface_protein_TREHY"/>
</dbReference>
<accession>A0AAC9TVU0</accession>
<dbReference type="AlphaFoldDB" id="A0AAC9TVU0"/>
<keyword evidence="3" id="KW-1185">Reference proteome</keyword>
<evidence type="ECO:0000256" key="1">
    <source>
        <dbReference type="SAM" id="SignalP"/>
    </source>
</evidence>
<dbReference type="KEGG" id="bhp:BHAMNSH16_06700"/>